<reference evidence="3" key="1">
    <citation type="submission" date="2021-02" db="EMBL/GenBank/DDBJ databases">
        <title>Genome sequence Cadophora malorum strain M34.</title>
        <authorList>
            <person name="Stefanovic E."/>
            <person name="Vu D."/>
            <person name="Scully C."/>
            <person name="Dijksterhuis J."/>
            <person name="Roader J."/>
            <person name="Houbraken J."/>
        </authorList>
    </citation>
    <scope>NUCLEOTIDE SEQUENCE</scope>
    <source>
        <strain evidence="3">M34</strain>
    </source>
</reference>
<feature type="compositionally biased region" description="Low complexity" evidence="2">
    <location>
        <begin position="631"/>
        <end position="646"/>
    </location>
</feature>
<feature type="region of interest" description="Disordered" evidence="2">
    <location>
        <begin position="571"/>
        <end position="685"/>
    </location>
</feature>
<feature type="region of interest" description="Disordered" evidence="2">
    <location>
        <begin position="535"/>
        <end position="556"/>
    </location>
</feature>
<dbReference type="EMBL" id="JAFJYH010000412">
    <property type="protein sequence ID" value="KAG4412070.1"/>
    <property type="molecule type" value="Genomic_DNA"/>
</dbReference>
<feature type="compositionally biased region" description="Basic and acidic residues" evidence="2">
    <location>
        <begin position="103"/>
        <end position="112"/>
    </location>
</feature>
<feature type="compositionally biased region" description="Basic and acidic residues" evidence="2">
    <location>
        <begin position="393"/>
        <end position="402"/>
    </location>
</feature>
<evidence type="ECO:0000256" key="1">
    <source>
        <dbReference type="SAM" id="Coils"/>
    </source>
</evidence>
<evidence type="ECO:0000256" key="2">
    <source>
        <dbReference type="SAM" id="MobiDB-lite"/>
    </source>
</evidence>
<feature type="coiled-coil region" evidence="1">
    <location>
        <begin position="55"/>
        <end position="96"/>
    </location>
</feature>
<protein>
    <submittedName>
        <fullName evidence="3">Uncharacterized protein</fullName>
    </submittedName>
</protein>
<feature type="compositionally biased region" description="Polar residues" evidence="2">
    <location>
        <begin position="362"/>
        <end position="371"/>
    </location>
</feature>
<feature type="compositionally biased region" description="Low complexity" evidence="2">
    <location>
        <begin position="571"/>
        <end position="580"/>
    </location>
</feature>
<accession>A0A8H7T424</accession>
<feature type="compositionally biased region" description="Polar residues" evidence="2">
    <location>
        <begin position="583"/>
        <end position="600"/>
    </location>
</feature>
<evidence type="ECO:0000313" key="4">
    <source>
        <dbReference type="Proteomes" id="UP000664132"/>
    </source>
</evidence>
<feature type="coiled-coil region" evidence="1">
    <location>
        <begin position="258"/>
        <end position="285"/>
    </location>
</feature>
<feature type="coiled-coil region" evidence="1">
    <location>
        <begin position="156"/>
        <end position="225"/>
    </location>
</feature>
<dbReference type="AlphaFoldDB" id="A0A8H7T424"/>
<feature type="region of interest" description="Disordered" evidence="2">
    <location>
        <begin position="103"/>
        <end position="150"/>
    </location>
</feature>
<feature type="compositionally biased region" description="Low complexity" evidence="2">
    <location>
        <begin position="372"/>
        <end position="387"/>
    </location>
</feature>
<name>A0A8H7T424_9HELO</name>
<evidence type="ECO:0000313" key="3">
    <source>
        <dbReference type="EMBL" id="KAG4412070.1"/>
    </source>
</evidence>
<gene>
    <name evidence="3" type="ORF">IFR04_014783</name>
</gene>
<comment type="caution">
    <text evidence="3">The sequence shown here is derived from an EMBL/GenBank/DDBJ whole genome shotgun (WGS) entry which is preliminary data.</text>
</comment>
<keyword evidence="4" id="KW-1185">Reference proteome</keyword>
<sequence>MASNLTNNGDSFGGWKEKYEQAIEDGQELKMKLGIANSVLDLARAQRDQARLDAAKAIEAETRDLKEELKKVKKDLAEADADLEEFDVEVDWLRRKIKALEAPDAEDNKSLSEESSTASETSEEIEPSPSYVETSVPAIVEAEESVTMPPMDAEKEAEFKAEIEDLHRKLNSKESDLNGAEEHIKRIEDQAREFEEKLEAERKVSAEWKAQLEKANLEIKAREEDIYGEKGLRGQLEEAQKQIDEDLGPELKQQIQFNKNLKEELEAAKGLVKFYKEEANAVAQESSALIKKGEQIEKQVETRKVAIEQLNEQLGDVAHFEDDLYQHQQILEDTVEELNKSVDDGPKFNPHPEAYVAPDTDIPTSQTLSDQLSGMLSTSGDSSSFQESDFDSDSDHTAEVKDPANANAGIEDEREGIAEDQRILDQKLRQVELVEIEIKVPVEEVTIVPARPAPVSIPTASQPPQHVPHPVPSAPAVPEFIIQKIDRVVYNGKDVHSWSHIERDFLVLVLAFFNYFTGTLWPSLTQAIRGTAPISDHPIPVPGSEDGGEAETGDHPEPASVLQAMVNSAIASSAPGPSAPMDNLSSGSDPINTQVETGLTNIDDLLSPLPSMPDRRESIALAPPASPPRRPASSSNNGGAATNSHSRTSPTGNGNGDRSGPPGPPSGDGSGSSPPGPPNSDGFGDLPAATPGFWDIFAPSPLPSIKWTLVGMLLHLVVYYCVYLTIDTYFERNLWLAANDATRQWLHSIMGVRYTDGILRKIISEDWATRIDRSLLYAVTKAGIMELKTFPMPG</sequence>
<keyword evidence="1" id="KW-0175">Coiled coil</keyword>
<organism evidence="3 4">
    <name type="scientific">Cadophora malorum</name>
    <dbReference type="NCBI Taxonomy" id="108018"/>
    <lineage>
        <taxon>Eukaryota</taxon>
        <taxon>Fungi</taxon>
        <taxon>Dikarya</taxon>
        <taxon>Ascomycota</taxon>
        <taxon>Pezizomycotina</taxon>
        <taxon>Leotiomycetes</taxon>
        <taxon>Helotiales</taxon>
        <taxon>Ploettnerulaceae</taxon>
        <taxon>Cadophora</taxon>
    </lineage>
</organism>
<dbReference type="Proteomes" id="UP000664132">
    <property type="component" value="Unassembled WGS sequence"/>
</dbReference>
<feature type="region of interest" description="Disordered" evidence="2">
    <location>
        <begin position="340"/>
        <end position="414"/>
    </location>
</feature>
<dbReference type="OrthoDB" id="3563208at2759"/>
<proteinExistence type="predicted"/>